<evidence type="ECO:0000313" key="5">
    <source>
        <dbReference type="EMBL" id="KGB33514.1"/>
    </source>
</evidence>
<reference evidence="5" key="1">
    <citation type="journal article" date="2012" name="Nat. Genet.">
        <title>Whole-genome sequence of Schistosoma haematobium.</title>
        <authorList>
            <person name="Young N.D."/>
            <person name="Jex A.R."/>
            <person name="Li B."/>
            <person name="Liu S."/>
            <person name="Yang L."/>
            <person name="Xiong Z."/>
            <person name="Li Y."/>
            <person name="Cantacessi C."/>
            <person name="Hall R.S."/>
            <person name="Xu X."/>
            <person name="Chen F."/>
            <person name="Wu X."/>
            <person name="Zerlotini A."/>
            <person name="Oliveira G."/>
            <person name="Hofmann A."/>
            <person name="Zhang G."/>
            <person name="Fang X."/>
            <person name="Kang Y."/>
            <person name="Campbell B.E."/>
            <person name="Loukas A."/>
            <person name="Ranganathan S."/>
            <person name="Rollinson D."/>
            <person name="Rinaldi G."/>
            <person name="Brindley P.J."/>
            <person name="Yang H."/>
            <person name="Wang J."/>
            <person name="Wang J."/>
            <person name="Gasser R.B."/>
        </authorList>
    </citation>
    <scope>NUCLEOTIDE SEQUENCE [LARGE SCALE GENOMIC DNA]</scope>
</reference>
<gene>
    <name evidence="5" type="ORF">MS3_01690</name>
</gene>
<protein>
    <submittedName>
        <fullName evidence="5">Uncharacterized protein</fullName>
    </submittedName>
</protein>
<keyword evidence="2" id="KW-0812">Transmembrane</keyword>
<keyword evidence="4" id="KW-0472">Membrane</keyword>
<evidence type="ECO:0000256" key="2">
    <source>
        <dbReference type="ARBA" id="ARBA00022692"/>
    </source>
</evidence>
<dbReference type="Pfam" id="PF10242">
    <property type="entry name" value="L_HMGIC_fpl"/>
    <property type="match status" value="1"/>
</dbReference>
<dbReference type="PANTHER" id="PTHR12489">
    <property type="entry name" value="LIPOMA HMGIC FUSION PARTNER-LIKE PROTEIN"/>
    <property type="match status" value="1"/>
</dbReference>
<name>A0A094ZKR7_SCHHA</name>
<accession>A0A094ZKR7</accession>
<dbReference type="GO" id="GO:0016020">
    <property type="term" value="C:membrane"/>
    <property type="evidence" value="ECO:0007669"/>
    <property type="project" value="UniProtKB-SubCell"/>
</dbReference>
<dbReference type="STRING" id="6185.A0A094ZKR7"/>
<dbReference type="AlphaFoldDB" id="A0A094ZKR7"/>
<comment type="subcellular location">
    <subcellularLocation>
        <location evidence="1">Membrane</location>
        <topology evidence="1">Multi-pass membrane protein</topology>
    </subcellularLocation>
</comment>
<organism evidence="5">
    <name type="scientific">Schistosoma haematobium</name>
    <name type="common">Blood fluke</name>
    <dbReference type="NCBI Taxonomy" id="6185"/>
    <lineage>
        <taxon>Eukaryota</taxon>
        <taxon>Metazoa</taxon>
        <taxon>Spiralia</taxon>
        <taxon>Lophotrochozoa</taxon>
        <taxon>Platyhelminthes</taxon>
        <taxon>Trematoda</taxon>
        <taxon>Digenea</taxon>
        <taxon>Strigeidida</taxon>
        <taxon>Schistosomatoidea</taxon>
        <taxon>Schistosomatidae</taxon>
        <taxon>Schistosoma</taxon>
    </lineage>
</organism>
<keyword evidence="3" id="KW-1133">Transmembrane helix</keyword>
<evidence type="ECO:0000256" key="4">
    <source>
        <dbReference type="ARBA" id="ARBA00023136"/>
    </source>
</evidence>
<proteinExistence type="predicted"/>
<dbReference type="PANTHER" id="PTHR12489:SF1">
    <property type="entry name" value="LP10272P"/>
    <property type="match status" value="1"/>
</dbReference>
<evidence type="ECO:0000256" key="1">
    <source>
        <dbReference type="ARBA" id="ARBA00004141"/>
    </source>
</evidence>
<sequence length="426" mass="48817">MNYIWLIWCILTWITAILCTIGCLLPYWLDGKIFSNYEITTHEQNLIKHTTTITTTYSKDISSTLNLFRRCIYPVYTNVITDILSENPFKAKLFFNQPIHYKLNIKQHYLESSLIHIQTNCGYYQFFDIPHIAWRFSLILLIISCCSLFFLAFLLSFTGCYLNFLWRLNIHRICQLGLLLTALWKNSSLFHIEIILTFECLLILLCCILFPIGWSDNDEIIQICGERRSRFDLGHCQLGWAYVVTIMSGLLSIFSSVFPNLCFPKILFEIKQNNKSRRIKSNERQTDDGLIPHFLSHDLSMTPTILAPATLGGPPSIETVSTSLRTSDPRIHHVGFESPWLKTWACLNTPTQHQSHGPVVLIHPDYNLSSYSGGYYNGDNQLGYSQGSLDDTSPVGTEKKSAIVNSMKPDVSKNLTQNMENNKSNN</sequence>
<evidence type="ECO:0000256" key="3">
    <source>
        <dbReference type="ARBA" id="ARBA00022989"/>
    </source>
</evidence>
<dbReference type="InterPro" id="IPR019372">
    <property type="entry name" value="LHFPL"/>
</dbReference>
<dbReference type="EMBL" id="KL250552">
    <property type="protein sequence ID" value="KGB33514.1"/>
    <property type="molecule type" value="Genomic_DNA"/>
</dbReference>